<dbReference type="InterPro" id="IPR036291">
    <property type="entry name" value="NAD(P)-bd_dom_sf"/>
</dbReference>
<dbReference type="FunFam" id="3.90.25.10:FF:000028">
    <property type="entry name" value="UDP-glucose 4-epimerase GalE"/>
    <property type="match status" value="1"/>
</dbReference>
<keyword evidence="6 9" id="KW-0520">NAD</keyword>
<keyword evidence="8 9" id="KW-0119">Carbohydrate metabolism</keyword>
<evidence type="ECO:0000256" key="6">
    <source>
        <dbReference type="ARBA" id="ARBA00023027"/>
    </source>
</evidence>
<comment type="caution">
    <text evidence="11">The sequence shown here is derived from an EMBL/GenBank/DDBJ whole genome shotgun (WGS) entry which is preliminary data.</text>
</comment>
<evidence type="ECO:0000256" key="8">
    <source>
        <dbReference type="ARBA" id="ARBA00023277"/>
    </source>
</evidence>
<dbReference type="UniPathway" id="UPA00214"/>
<comment type="pathway">
    <text evidence="9">Carbohydrate metabolism; galactose metabolism.</text>
</comment>
<sequence>MKVLVTGGAGYVGSHCVEELVKNGFEVVVFDNLSLGHIEAVPKEAVFIKGDLANKKAIEQVFNEHKFDGVLHFAARSLVGESMQDPFLYLGNNVINALNLLAVMIKNNVNKFILSSTANLFDEPKTIPIDESAAIIPGSPYGESKHIIERYLYWLDRIFGFRYTSLRYFNAAGASPSGERGEDHKPETHLIPIVISTALGRRDKVLVFGNDYKTRDGSCIRDYIHVSDLATAHILSLRSLTKKSMVYNLGSGSGYSVFEVISEVEKVVGKKVRYEVGPRRLGDPVQLVASSSKIKKELGWKPKYGLEEIVETAYKWHKNNPRGFA</sequence>
<organism evidence="11 12">
    <name type="scientific">Candidatus Woesebacteria bacterium RIFCSPHIGHO2_12_FULL_41_24</name>
    <dbReference type="NCBI Taxonomy" id="1802510"/>
    <lineage>
        <taxon>Bacteria</taxon>
        <taxon>Candidatus Woeseibacteriota</taxon>
    </lineage>
</organism>
<protein>
    <recommendedName>
        <fullName evidence="5 9">UDP-glucose 4-epimerase</fullName>
        <ecNumber evidence="4 9">5.1.3.2</ecNumber>
    </recommendedName>
</protein>
<dbReference type="PANTHER" id="PTHR43725:SF53">
    <property type="entry name" value="UDP-ARABINOSE 4-EPIMERASE 1"/>
    <property type="match status" value="1"/>
</dbReference>
<evidence type="ECO:0000256" key="7">
    <source>
        <dbReference type="ARBA" id="ARBA00023235"/>
    </source>
</evidence>
<evidence type="ECO:0000256" key="3">
    <source>
        <dbReference type="ARBA" id="ARBA00007637"/>
    </source>
</evidence>
<dbReference type="CDD" id="cd05247">
    <property type="entry name" value="UDP_G4E_1_SDR_e"/>
    <property type="match status" value="1"/>
</dbReference>
<dbReference type="PANTHER" id="PTHR43725">
    <property type="entry name" value="UDP-GLUCOSE 4-EPIMERASE"/>
    <property type="match status" value="1"/>
</dbReference>
<dbReference type="EMBL" id="MGGW01000004">
    <property type="protein sequence ID" value="OGM55323.1"/>
    <property type="molecule type" value="Genomic_DNA"/>
</dbReference>
<dbReference type="Pfam" id="PF16363">
    <property type="entry name" value="GDP_Man_Dehyd"/>
    <property type="match status" value="1"/>
</dbReference>
<dbReference type="NCBIfam" id="TIGR01179">
    <property type="entry name" value="galE"/>
    <property type="match status" value="1"/>
</dbReference>
<feature type="domain" description="NAD(P)-binding" evidence="10">
    <location>
        <begin position="4"/>
        <end position="311"/>
    </location>
</feature>
<dbReference type="SUPFAM" id="SSF51735">
    <property type="entry name" value="NAD(P)-binding Rossmann-fold domains"/>
    <property type="match status" value="1"/>
</dbReference>
<dbReference type="Gene3D" id="3.40.50.720">
    <property type="entry name" value="NAD(P)-binding Rossmann-like Domain"/>
    <property type="match status" value="1"/>
</dbReference>
<evidence type="ECO:0000259" key="10">
    <source>
        <dbReference type="Pfam" id="PF16363"/>
    </source>
</evidence>
<dbReference type="InterPro" id="IPR005886">
    <property type="entry name" value="UDP_G4E"/>
</dbReference>
<dbReference type="AlphaFoldDB" id="A0A1F8AU92"/>
<dbReference type="EC" id="5.1.3.2" evidence="4 9"/>
<name>A0A1F8AU92_9BACT</name>
<gene>
    <name evidence="11" type="ORF">A3E44_03515</name>
</gene>
<evidence type="ECO:0000313" key="11">
    <source>
        <dbReference type="EMBL" id="OGM55323.1"/>
    </source>
</evidence>
<keyword evidence="7 9" id="KW-0413">Isomerase</keyword>
<evidence type="ECO:0000256" key="9">
    <source>
        <dbReference type="RuleBase" id="RU366046"/>
    </source>
</evidence>
<reference evidence="11 12" key="1">
    <citation type="journal article" date="2016" name="Nat. Commun.">
        <title>Thousands of microbial genomes shed light on interconnected biogeochemical processes in an aquifer system.</title>
        <authorList>
            <person name="Anantharaman K."/>
            <person name="Brown C.T."/>
            <person name="Hug L.A."/>
            <person name="Sharon I."/>
            <person name="Castelle C.J."/>
            <person name="Probst A.J."/>
            <person name="Thomas B.C."/>
            <person name="Singh A."/>
            <person name="Wilkins M.J."/>
            <person name="Karaoz U."/>
            <person name="Brodie E.L."/>
            <person name="Williams K.H."/>
            <person name="Hubbard S.S."/>
            <person name="Banfield J.F."/>
        </authorList>
    </citation>
    <scope>NUCLEOTIDE SEQUENCE [LARGE SCALE GENOMIC DNA]</scope>
</reference>
<accession>A0A1F8AU92</accession>
<dbReference type="InterPro" id="IPR016040">
    <property type="entry name" value="NAD(P)-bd_dom"/>
</dbReference>
<comment type="cofactor">
    <cofactor evidence="2 9">
        <name>NAD(+)</name>
        <dbReference type="ChEBI" id="CHEBI:57540"/>
    </cofactor>
</comment>
<evidence type="ECO:0000256" key="4">
    <source>
        <dbReference type="ARBA" id="ARBA00013189"/>
    </source>
</evidence>
<evidence type="ECO:0000256" key="5">
    <source>
        <dbReference type="ARBA" id="ARBA00018569"/>
    </source>
</evidence>
<evidence type="ECO:0000256" key="2">
    <source>
        <dbReference type="ARBA" id="ARBA00001911"/>
    </source>
</evidence>
<comment type="catalytic activity">
    <reaction evidence="1 9">
        <text>UDP-alpha-D-glucose = UDP-alpha-D-galactose</text>
        <dbReference type="Rhea" id="RHEA:22168"/>
        <dbReference type="ChEBI" id="CHEBI:58885"/>
        <dbReference type="ChEBI" id="CHEBI:66914"/>
        <dbReference type="EC" id="5.1.3.2"/>
    </reaction>
</comment>
<evidence type="ECO:0000313" key="12">
    <source>
        <dbReference type="Proteomes" id="UP000178603"/>
    </source>
</evidence>
<dbReference type="GO" id="GO:0003978">
    <property type="term" value="F:UDP-glucose 4-epimerase activity"/>
    <property type="evidence" value="ECO:0007669"/>
    <property type="project" value="UniProtKB-UniRule"/>
</dbReference>
<dbReference type="Gene3D" id="3.90.25.10">
    <property type="entry name" value="UDP-galactose 4-epimerase, domain 1"/>
    <property type="match status" value="1"/>
</dbReference>
<dbReference type="Proteomes" id="UP000178603">
    <property type="component" value="Unassembled WGS sequence"/>
</dbReference>
<proteinExistence type="inferred from homology"/>
<comment type="subunit">
    <text evidence="9">Homodimer.</text>
</comment>
<evidence type="ECO:0000256" key="1">
    <source>
        <dbReference type="ARBA" id="ARBA00000083"/>
    </source>
</evidence>
<dbReference type="GO" id="GO:0033499">
    <property type="term" value="P:galactose catabolic process via UDP-galactose, Leloir pathway"/>
    <property type="evidence" value="ECO:0007669"/>
    <property type="project" value="TreeGrafter"/>
</dbReference>
<comment type="similarity">
    <text evidence="3 9">Belongs to the NAD(P)-dependent epimerase/dehydratase family.</text>
</comment>